<keyword evidence="1" id="KW-0472">Membrane</keyword>
<feature type="transmembrane region" description="Helical" evidence="1">
    <location>
        <begin position="7"/>
        <end position="27"/>
    </location>
</feature>
<keyword evidence="1" id="KW-0812">Transmembrane</keyword>
<comment type="caution">
    <text evidence="2">The sequence shown here is derived from an EMBL/GenBank/DDBJ whole genome shotgun (WGS) entry which is preliminary data.</text>
</comment>
<protein>
    <submittedName>
        <fullName evidence="2">Uncharacterized protein</fullName>
    </submittedName>
</protein>
<dbReference type="RefSeq" id="WP_161919516.1">
    <property type="nucleotide sequence ID" value="NZ_JAACYS010000007.1"/>
</dbReference>
<evidence type="ECO:0000313" key="2">
    <source>
        <dbReference type="EMBL" id="NCU16677.1"/>
    </source>
</evidence>
<accession>A0ABW9ZZS2</accession>
<name>A0ABW9ZZS2_9BACI</name>
<keyword evidence="3" id="KW-1185">Reference proteome</keyword>
<dbReference type="Proteomes" id="UP000743899">
    <property type="component" value="Unassembled WGS sequence"/>
</dbReference>
<sequence>MKGNFRLRLFAIMIVFASVIAITIAVINHTKLEKVVKVYDRFYIITYAIDESQLISRISLFLPNPIDKKAYPVDDLTHYISTSQQPVIDEEVISALTTSVEAEENIGAHYFDIGIKDDAKEGSDRKNKEV</sequence>
<dbReference type="EMBL" id="JAACYS010000007">
    <property type="protein sequence ID" value="NCU16677.1"/>
    <property type="molecule type" value="Genomic_DNA"/>
</dbReference>
<reference evidence="2 3" key="1">
    <citation type="submission" date="2020-01" db="EMBL/GenBank/DDBJ databases">
        <title>A novel Bacillus sp. from Pasinler.</title>
        <authorList>
            <person name="Adiguzel A."/>
            <person name="Ay H."/>
            <person name="Baltaci M.O."/>
        </authorList>
    </citation>
    <scope>NUCLEOTIDE SEQUENCE [LARGE SCALE GENOMIC DNA]</scope>
    <source>
        <strain evidence="2 3">P1</strain>
    </source>
</reference>
<proteinExistence type="predicted"/>
<organism evidence="2 3">
    <name type="scientific">Pallidibacillus pasinlerensis</name>
    <dbReference type="NCBI Taxonomy" id="2703818"/>
    <lineage>
        <taxon>Bacteria</taxon>
        <taxon>Bacillati</taxon>
        <taxon>Bacillota</taxon>
        <taxon>Bacilli</taxon>
        <taxon>Bacillales</taxon>
        <taxon>Bacillaceae</taxon>
        <taxon>Pallidibacillus</taxon>
    </lineage>
</organism>
<gene>
    <name evidence="2" type="ORF">GW534_02660</name>
</gene>
<evidence type="ECO:0000256" key="1">
    <source>
        <dbReference type="SAM" id="Phobius"/>
    </source>
</evidence>
<evidence type="ECO:0000313" key="3">
    <source>
        <dbReference type="Proteomes" id="UP000743899"/>
    </source>
</evidence>
<keyword evidence="1" id="KW-1133">Transmembrane helix</keyword>